<name>A0A422QWH3_9RHOB</name>
<comment type="similarity">
    <text evidence="1">Belongs to the LysR transcriptional regulatory family.</text>
</comment>
<dbReference type="GO" id="GO:0003700">
    <property type="term" value="F:DNA-binding transcription factor activity"/>
    <property type="evidence" value="ECO:0007669"/>
    <property type="project" value="InterPro"/>
</dbReference>
<dbReference type="CDD" id="cd08432">
    <property type="entry name" value="PBP2_GcdR_TrpI_HvrB_AmpR_like"/>
    <property type="match status" value="1"/>
</dbReference>
<dbReference type="RefSeq" id="WP_106691370.1">
    <property type="nucleotide sequence ID" value="NZ_PXNQ02000006.1"/>
</dbReference>
<feature type="domain" description="HTH lysR-type" evidence="5">
    <location>
        <begin position="13"/>
        <end position="70"/>
    </location>
</feature>
<dbReference type="SUPFAM" id="SSF53850">
    <property type="entry name" value="Periplasmic binding protein-like II"/>
    <property type="match status" value="1"/>
</dbReference>
<dbReference type="Pfam" id="PF03466">
    <property type="entry name" value="LysR_substrate"/>
    <property type="match status" value="1"/>
</dbReference>
<evidence type="ECO:0000313" key="6">
    <source>
        <dbReference type="EMBL" id="RNF34327.1"/>
    </source>
</evidence>
<dbReference type="Pfam" id="PF00126">
    <property type="entry name" value="HTH_1"/>
    <property type="match status" value="1"/>
</dbReference>
<gene>
    <name evidence="6" type="ORF">A7A09_010460</name>
</gene>
<comment type="caution">
    <text evidence="6">The sequence shown here is derived from an EMBL/GenBank/DDBJ whole genome shotgun (WGS) entry which is preliminary data.</text>
</comment>
<dbReference type="GO" id="GO:0043565">
    <property type="term" value="F:sequence-specific DNA binding"/>
    <property type="evidence" value="ECO:0007669"/>
    <property type="project" value="TreeGrafter"/>
</dbReference>
<dbReference type="PANTHER" id="PTHR30537:SF74">
    <property type="entry name" value="HTH-TYPE TRANSCRIPTIONAL REGULATOR TRPI"/>
    <property type="match status" value="1"/>
</dbReference>
<accession>A0A422QWH3</accession>
<keyword evidence="3" id="KW-0238">DNA-binding</keyword>
<dbReference type="PRINTS" id="PR00039">
    <property type="entry name" value="HTHLYSR"/>
</dbReference>
<dbReference type="Proteomes" id="UP000238137">
    <property type="component" value="Unassembled WGS sequence"/>
</dbReference>
<proteinExistence type="inferred from homology"/>
<dbReference type="InterPro" id="IPR036390">
    <property type="entry name" value="WH_DNA-bd_sf"/>
</dbReference>
<evidence type="ECO:0000256" key="1">
    <source>
        <dbReference type="ARBA" id="ARBA00009437"/>
    </source>
</evidence>
<dbReference type="Gene3D" id="3.40.190.10">
    <property type="entry name" value="Periplasmic binding protein-like II"/>
    <property type="match status" value="2"/>
</dbReference>
<keyword evidence="7" id="KW-1185">Reference proteome</keyword>
<dbReference type="InterPro" id="IPR058163">
    <property type="entry name" value="LysR-type_TF_proteobact-type"/>
</dbReference>
<dbReference type="InterPro" id="IPR000847">
    <property type="entry name" value="LysR_HTH_N"/>
</dbReference>
<keyword evidence="4" id="KW-0804">Transcription</keyword>
<dbReference type="Gene3D" id="1.10.10.10">
    <property type="entry name" value="Winged helix-like DNA-binding domain superfamily/Winged helix DNA-binding domain"/>
    <property type="match status" value="1"/>
</dbReference>
<protein>
    <submittedName>
        <fullName evidence="6">LysR family transcriptional regulator</fullName>
    </submittedName>
</protein>
<dbReference type="PROSITE" id="PS50931">
    <property type="entry name" value="HTH_LYSR"/>
    <property type="match status" value="1"/>
</dbReference>
<sequence length="313" mass="35326">MTRKTKEKRKRLPPLNWLRAFEVAARHMSFTIAADELSLTQAAISQQIRGLEAHLGVELFKRLPRGVALTEAGRAYLPAVRDGIDRMAVATEEIFGSGRIRELTLRINLVFLVNWLAPRLRRFRANYPDIVLRFSSNIWVEERERKEADIEVRYGNGLWDGLTAMRLTRDTLMPVCAPWVAEELAGASVEEALTRHGMLHVIGYGEGWGYWLRECGITGVDPSSGLQFDTLISALAMAENGMGFALARSELNGHLFNRGTLIAPFQQRIPSAEAFYALRRTNAVRLPQVEAFWQWLEQEAYQDDPDVPDGDGS</sequence>
<dbReference type="InterPro" id="IPR005119">
    <property type="entry name" value="LysR_subst-bd"/>
</dbReference>
<evidence type="ECO:0000256" key="2">
    <source>
        <dbReference type="ARBA" id="ARBA00023015"/>
    </source>
</evidence>
<dbReference type="FunFam" id="1.10.10.10:FF:000038">
    <property type="entry name" value="Glycine cleavage system transcriptional activator"/>
    <property type="match status" value="1"/>
</dbReference>
<dbReference type="EMBL" id="PXNQ02000006">
    <property type="protein sequence ID" value="RNF34327.1"/>
    <property type="molecule type" value="Genomic_DNA"/>
</dbReference>
<dbReference type="SUPFAM" id="SSF46785">
    <property type="entry name" value="Winged helix' DNA-binding domain"/>
    <property type="match status" value="1"/>
</dbReference>
<keyword evidence="2" id="KW-0805">Transcription regulation</keyword>
<reference evidence="6" key="1">
    <citation type="submission" date="2018-05" db="EMBL/GenBank/DDBJ databases">
        <title>Reclassification of Methylarcula marina and Methylarcula terricola as Paracoccus methylarcula sp.nov., comb.nov. and Paracoccus terricola comb.nov.</title>
        <authorList>
            <person name="Shmareva M.N."/>
            <person name="Doronina N.V."/>
            <person name="Vasilenko O.V."/>
            <person name="Tarlachkov S.V."/>
            <person name="Trotsenko Y.A."/>
        </authorList>
    </citation>
    <scope>NUCLEOTIDE SEQUENCE [LARGE SCALE GENOMIC DNA]</scope>
    <source>
        <strain evidence="6">VKM B-2159</strain>
    </source>
</reference>
<dbReference type="AlphaFoldDB" id="A0A422QWH3"/>
<organism evidence="6 7">
    <name type="scientific">Paracoccus methylarcula</name>
    <dbReference type="NCBI Taxonomy" id="72022"/>
    <lineage>
        <taxon>Bacteria</taxon>
        <taxon>Pseudomonadati</taxon>
        <taxon>Pseudomonadota</taxon>
        <taxon>Alphaproteobacteria</taxon>
        <taxon>Rhodobacterales</taxon>
        <taxon>Paracoccaceae</taxon>
        <taxon>Paracoccus</taxon>
    </lineage>
</organism>
<dbReference type="OrthoDB" id="9813056at2"/>
<evidence type="ECO:0000313" key="7">
    <source>
        <dbReference type="Proteomes" id="UP000238137"/>
    </source>
</evidence>
<dbReference type="InterPro" id="IPR036388">
    <property type="entry name" value="WH-like_DNA-bd_sf"/>
</dbReference>
<evidence type="ECO:0000256" key="4">
    <source>
        <dbReference type="ARBA" id="ARBA00023163"/>
    </source>
</evidence>
<dbReference type="PANTHER" id="PTHR30537">
    <property type="entry name" value="HTH-TYPE TRANSCRIPTIONAL REGULATOR"/>
    <property type="match status" value="1"/>
</dbReference>
<dbReference type="GO" id="GO:0006351">
    <property type="term" value="P:DNA-templated transcription"/>
    <property type="evidence" value="ECO:0007669"/>
    <property type="project" value="TreeGrafter"/>
</dbReference>
<evidence type="ECO:0000259" key="5">
    <source>
        <dbReference type="PROSITE" id="PS50931"/>
    </source>
</evidence>
<evidence type="ECO:0000256" key="3">
    <source>
        <dbReference type="ARBA" id="ARBA00023125"/>
    </source>
</evidence>